<proteinExistence type="predicted"/>
<dbReference type="RefSeq" id="WP_284360257.1">
    <property type="nucleotide sequence ID" value="NZ_BPFZ01000009.1"/>
</dbReference>
<dbReference type="PROSITE" id="PS51257">
    <property type="entry name" value="PROKAR_LIPOPROTEIN"/>
    <property type="match status" value="1"/>
</dbReference>
<name>A0ABQ4PWD9_9PROT</name>
<protein>
    <submittedName>
        <fullName evidence="1">Uncharacterized protein</fullName>
    </submittedName>
</protein>
<reference evidence="1" key="2">
    <citation type="journal article" date="2023" name="ISME Commun">
        <title>Characterization of a bloom-associated alphaproteobacterial lineage, 'Candidatus Phycosocius': insights into freshwater algal-bacterial interactions.</title>
        <authorList>
            <person name="Tanabe Y."/>
            <person name="Yamaguchi H."/>
            <person name="Yoshida M."/>
            <person name="Kai A."/>
            <person name="Okazaki Y."/>
        </authorList>
    </citation>
    <scope>NUCLEOTIDE SEQUENCE</scope>
    <source>
        <strain evidence="1">BOTRYCO-1</strain>
    </source>
</reference>
<evidence type="ECO:0000313" key="2">
    <source>
        <dbReference type="Proteomes" id="UP001161064"/>
    </source>
</evidence>
<keyword evidence="2" id="KW-1185">Reference proteome</keyword>
<dbReference type="EMBL" id="BPFZ01000009">
    <property type="protein sequence ID" value="GIU67379.1"/>
    <property type="molecule type" value="Genomic_DNA"/>
</dbReference>
<evidence type="ECO:0000313" key="1">
    <source>
        <dbReference type="EMBL" id="GIU67379.1"/>
    </source>
</evidence>
<reference evidence="1" key="1">
    <citation type="submission" date="2021-05" db="EMBL/GenBank/DDBJ databases">
        <authorList>
            <person name="Tanabe Y."/>
        </authorList>
    </citation>
    <scope>NUCLEOTIDE SEQUENCE</scope>
    <source>
        <strain evidence="1">BOTRYCO-1</strain>
    </source>
</reference>
<gene>
    <name evidence="1" type="ORF">PsB1_1533</name>
</gene>
<accession>A0ABQ4PWD9</accession>
<organism evidence="1 2">
    <name type="scientific">Candidatus Phycosocius spiralis</name>
    <dbReference type="NCBI Taxonomy" id="2815099"/>
    <lineage>
        <taxon>Bacteria</taxon>
        <taxon>Pseudomonadati</taxon>
        <taxon>Pseudomonadota</taxon>
        <taxon>Alphaproteobacteria</taxon>
        <taxon>Caulobacterales</taxon>
        <taxon>Caulobacterales incertae sedis</taxon>
        <taxon>Candidatus Phycosocius</taxon>
    </lineage>
</organism>
<comment type="caution">
    <text evidence="1">The sequence shown here is derived from an EMBL/GenBank/DDBJ whole genome shotgun (WGS) entry which is preliminary data.</text>
</comment>
<sequence length="163" mass="17307">MKQLVCWLGLAALGACDLGDAYQDPRDRGRSGGTLSWRLVEQQGGAAVFLARPGAAPDLVLWCDGNGEVTLRAHVFANPKPNPDLILKTSGGQIRFEQVRRQGGMRASDRKLVEGQIGLDRSGVAATILAASDLTLMSGEVVYQSVSGHSANVLPVFMKACSK</sequence>
<dbReference type="Proteomes" id="UP001161064">
    <property type="component" value="Unassembled WGS sequence"/>
</dbReference>